<dbReference type="InterPro" id="IPR038305">
    <property type="entry name" value="HeLo_sf"/>
</dbReference>
<protein>
    <recommendedName>
        <fullName evidence="1">Protein kinase domain-containing protein</fullName>
    </recommendedName>
</protein>
<proteinExistence type="predicted"/>
<evidence type="ECO:0000313" key="2">
    <source>
        <dbReference type="EMBL" id="KAK6359607.1"/>
    </source>
</evidence>
<keyword evidence="3" id="KW-1185">Reference proteome</keyword>
<dbReference type="EMBL" id="JAVHNQ010000001">
    <property type="protein sequence ID" value="KAK6359607.1"/>
    <property type="molecule type" value="Genomic_DNA"/>
</dbReference>
<name>A0AAV9VC93_9PEZI</name>
<dbReference type="Proteomes" id="UP001375240">
    <property type="component" value="Unassembled WGS sequence"/>
</dbReference>
<reference evidence="2 3" key="1">
    <citation type="submission" date="2019-10" db="EMBL/GenBank/DDBJ databases">
        <authorList>
            <person name="Palmer J.M."/>
        </authorList>
    </citation>
    <scope>NUCLEOTIDE SEQUENCE [LARGE SCALE GENOMIC DNA]</scope>
    <source>
        <strain evidence="2 3">TWF696</strain>
    </source>
</reference>
<gene>
    <name evidence="2" type="ORF">TWF696_000755</name>
</gene>
<dbReference type="PROSITE" id="PS50011">
    <property type="entry name" value="PROTEIN_KINASE_DOM"/>
    <property type="match status" value="1"/>
</dbReference>
<dbReference type="GO" id="GO:0004672">
    <property type="term" value="F:protein kinase activity"/>
    <property type="evidence" value="ECO:0007669"/>
    <property type="project" value="InterPro"/>
</dbReference>
<sequence>MDPLSVAGLALGAVGLTFQIFSGCVTAYQLLLDANGMPEKYHFLWVRLQMEQHKLLDWGKISNLSEDDATISPNLHRSRHLINDVLHQIEALLLNIDGLSTRYKLKLVVDDHPPPYSQTERQTGLDNAARTTSSGQAIKTKALDLIARSRRYPSRLRWAAFDKDKFEALLADLTTLNDSMMYFLETEQKSAAYQLQQTSFMQILQVSNKMDELIALVSSLEVSGRVGKKGSRRASGVGSDAVLGGSLEDADSASSTRITHEQRLLQLARFKALAVAVERSPDDPLAVGFRMSISNNLELDAEELTKTELGEYAFESRVLYTYRHAYVWVEWKTYMAQGLDSLPPAYVEDRVRKLAALLRNEQKPREFRVPDCLGYVHQPEFERFGYVFCWPKTAEDSGLAGSQATTGAVIYQPISLYALLRNLECPLPLGMRIAIMRAVATSIWYLHATNWLHKGLQSENVIFKSTPDGLVDRNLLGYPFLSGFEYSRPAEAGERTERPAANSLYRELYRHPNAQFDLPREATGMGRETTGGGGTNTRKGFRKIYDIYALGVVLLEVALWEPVHTLVGVKDEKAVTAREARGAWAALAEKRAYEGRLKAMVGDIVAEIVIACITGSLVDAAESARDGVNGDVLLQTALGDKVVKKLNDIVV</sequence>
<dbReference type="GO" id="GO:0005524">
    <property type="term" value="F:ATP binding"/>
    <property type="evidence" value="ECO:0007669"/>
    <property type="project" value="InterPro"/>
</dbReference>
<organism evidence="2 3">
    <name type="scientific">Orbilia brochopaga</name>
    <dbReference type="NCBI Taxonomy" id="3140254"/>
    <lineage>
        <taxon>Eukaryota</taxon>
        <taxon>Fungi</taxon>
        <taxon>Dikarya</taxon>
        <taxon>Ascomycota</taxon>
        <taxon>Pezizomycotina</taxon>
        <taxon>Orbiliomycetes</taxon>
        <taxon>Orbiliales</taxon>
        <taxon>Orbiliaceae</taxon>
        <taxon>Orbilia</taxon>
    </lineage>
</organism>
<dbReference type="InterPro" id="IPR029498">
    <property type="entry name" value="HeLo_dom"/>
</dbReference>
<dbReference type="Pfam" id="PF14479">
    <property type="entry name" value="HeLo"/>
    <property type="match status" value="1"/>
</dbReference>
<dbReference type="AlphaFoldDB" id="A0AAV9VC93"/>
<evidence type="ECO:0000313" key="3">
    <source>
        <dbReference type="Proteomes" id="UP001375240"/>
    </source>
</evidence>
<evidence type="ECO:0000259" key="1">
    <source>
        <dbReference type="PROSITE" id="PS50011"/>
    </source>
</evidence>
<dbReference type="PANTHER" id="PTHR37542">
    <property type="entry name" value="HELO DOMAIN-CONTAINING PROTEIN-RELATED"/>
    <property type="match status" value="1"/>
</dbReference>
<feature type="domain" description="Protein kinase" evidence="1">
    <location>
        <begin position="303"/>
        <end position="651"/>
    </location>
</feature>
<comment type="caution">
    <text evidence="2">The sequence shown here is derived from an EMBL/GenBank/DDBJ whole genome shotgun (WGS) entry which is preliminary data.</text>
</comment>
<dbReference type="SUPFAM" id="SSF56112">
    <property type="entry name" value="Protein kinase-like (PK-like)"/>
    <property type="match status" value="1"/>
</dbReference>
<dbReference type="Gene3D" id="1.10.510.10">
    <property type="entry name" value="Transferase(Phosphotransferase) domain 1"/>
    <property type="match status" value="1"/>
</dbReference>
<dbReference type="PANTHER" id="PTHR37542:SF1">
    <property type="entry name" value="PRION-INHIBITION AND PROPAGATION HELO DOMAIN-CONTAINING PROTEIN"/>
    <property type="match status" value="1"/>
</dbReference>
<dbReference type="InterPro" id="IPR011009">
    <property type="entry name" value="Kinase-like_dom_sf"/>
</dbReference>
<dbReference type="Gene3D" id="1.20.120.1020">
    <property type="entry name" value="Prion-inhibition and propagation, HeLo domain"/>
    <property type="match status" value="1"/>
</dbReference>
<dbReference type="InterPro" id="IPR000719">
    <property type="entry name" value="Prot_kinase_dom"/>
</dbReference>
<accession>A0AAV9VC93</accession>